<dbReference type="InterPro" id="IPR002048">
    <property type="entry name" value="EF_hand_dom"/>
</dbReference>
<evidence type="ECO:0000259" key="6">
    <source>
        <dbReference type="PROSITE" id="PS50222"/>
    </source>
</evidence>
<dbReference type="GO" id="GO:0005509">
    <property type="term" value="F:calcium ion binding"/>
    <property type="evidence" value="ECO:0007669"/>
    <property type="project" value="InterPro"/>
</dbReference>
<dbReference type="PANTHER" id="PTHR23104">
    <property type="entry name" value="MULTIPLE COAGULATION FACTOR DEFICIENCY PROTEIN 2 NEURAL STEM CELL DERIVED NEURONAL SURVIVAL PROTEIN"/>
    <property type="match status" value="1"/>
</dbReference>
<dbReference type="InterPro" id="IPR018247">
    <property type="entry name" value="EF_Hand_1_Ca_BS"/>
</dbReference>
<protein>
    <submittedName>
        <fullName evidence="8">SUN domain-containing protein 2-like</fullName>
    </submittedName>
</protein>
<keyword evidence="2" id="KW-0677">Repeat</keyword>
<name>A0A6P8H0H2_ACTTE</name>
<evidence type="ECO:0000256" key="2">
    <source>
        <dbReference type="ARBA" id="ARBA00022737"/>
    </source>
</evidence>
<dbReference type="PROSITE" id="PS50222">
    <property type="entry name" value="EF_HAND_2"/>
    <property type="match status" value="2"/>
</dbReference>
<dbReference type="InterPro" id="IPR011992">
    <property type="entry name" value="EF-hand-dom_pair"/>
</dbReference>
<feature type="domain" description="EF-hand" evidence="6">
    <location>
        <begin position="95"/>
        <end position="130"/>
    </location>
</feature>
<dbReference type="RefSeq" id="XP_031549924.1">
    <property type="nucleotide sequence ID" value="XM_031694064.1"/>
</dbReference>
<sequence>MGRFSIILVLFMCSIASDIYGQQYNSHKKAESRQESEQDNKELDKKLAAKPSQLLAHMAERMNLDGEGLRHIRKHLIDVAGHGHLDDVLDIGEGDHTKGIFYFFRLHDDDNNQKLDGLEWLKALTHFHEGDKGDKDLMESEAITIIDELLENHDNDKDGMIDFAELMNTKLDSVMNELNREQQQQQQGHHQQQHQQKQDQQDHDQQQQDQQQQHDQHQQQQQDQQ</sequence>
<dbReference type="AlphaFoldDB" id="A0A6P8H0H2"/>
<dbReference type="OrthoDB" id="289247at2759"/>
<dbReference type="Pfam" id="PF13499">
    <property type="entry name" value="EF-hand_7"/>
    <property type="match status" value="1"/>
</dbReference>
<keyword evidence="7" id="KW-1185">Reference proteome</keyword>
<reference evidence="8" key="1">
    <citation type="submission" date="2025-08" db="UniProtKB">
        <authorList>
            <consortium name="RefSeq"/>
        </authorList>
    </citation>
    <scope>IDENTIFICATION</scope>
    <source>
        <tissue evidence="8">Tentacle</tissue>
    </source>
</reference>
<feature type="chain" id="PRO_5028163454" evidence="5">
    <location>
        <begin position="22"/>
        <end position="225"/>
    </location>
</feature>
<keyword evidence="1 5" id="KW-0732">Signal</keyword>
<dbReference type="Proteomes" id="UP000515163">
    <property type="component" value="Unplaced"/>
</dbReference>
<dbReference type="KEGG" id="aten:116287391"/>
<proteinExistence type="predicted"/>
<feature type="signal peptide" evidence="5">
    <location>
        <begin position="1"/>
        <end position="21"/>
    </location>
</feature>
<feature type="non-terminal residue" evidence="8">
    <location>
        <position position="225"/>
    </location>
</feature>
<evidence type="ECO:0000256" key="4">
    <source>
        <dbReference type="SAM" id="MobiDB-lite"/>
    </source>
</evidence>
<evidence type="ECO:0000256" key="1">
    <source>
        <dbReference type="ARBA" id="ARBA00022729"/>
    </source>
</evidence>
<dbReference type="InParanoid" id="A0A6P8H0H2"/>
<gene>
    <name evidence="8" type="primary">LOC116287391</name>
</gene>
<feature type="region of interest" description="Disordered" evidence="4">
    <location>
        <begin position="179"/>
        <end position="225"/>
    </location>
</feature>
<evidence type="ECO:0000313" key="8">
    <source>
        <dbReference type="RefSeq" id="XP_031549924.1"/>
    </source>
</evidence>
<keyword evidence="3" id="KW-0106">Calcium</keyword>
<dbReference type="PROSITE" id="PS00018">
    <property type="entry name" value="EF_HAND_1"/>
    <property type="match status" value="2"/>
</dbReference>
<dbReference type="PANTHER" id="PTHR23104:SF13">
    <property type="entry name" value="EF-HAND DOMAIN-CONTAINING PROTEIN"/>
    <property type="match status" value="1"/>
</dbReference>
<dbReference type="GeneID" id="116287391"/>
<feature type="compositionally biased region" description="Low complexity" evidence="4">
    <location>
        <begin position="182"/>
        <end position="195"/>
    </location>
</feature>
<organism evidence="7 8">
    <name type="scientific">Actinia tenebrosa</name>
    <name type="common">Australian red waratah sea anemone</name>
    <dbReference type="NCBI Taxonomy" id="6105"/>
    <lineage>
        <taxon>Eukaryota</taxon>
        <taxon>Metazoa</taxon>
        <taxon>Cnidaria</taxon>
        <taxon>Anthozoa</taxon>
        <taxon>Hexacorallia</taxon>
        <taxon>Actiniaria</taxon>
        <taxon>Actiniidae</taxon>
        <taxon>Actinia</taxon>
    </lineage>
</organism>
<dbReference type="InterPro" id="IPR052110">
    <property type="entry name" value="MCFD2-like"/>
</dbReference>
<evidence type="ECO:0000256" key="5">
    <source>
        <dbReference type="SAM" id="SignalP"/>
    </source>
</evidence>
<dbReference type="Gene3D" id="1.10.238.10">
    <property type="entry name" value="EF-hand"/>
    <property type="match status" value="1"/>
</dbReference>
<evidence type="ECO:0000313" key="7">
    <source>
        <dbReference type="Proteomes" id="UP000515163"/>
    </source>
</evidence>
<dbReference type="SUPFAM" id="SSF47473">
    <property type="entry name" value="EF-hand"/>
    <property type="match status" value="1"/>
</dbReference>
<accession>A0A6P8H0H2</accession>
<feature type="domain" description="EF-hand" evidence="6">
    <location>
        <begin position="141"/>
        <end position="176"/>
    </location>
</feature>
<evidence type="ECO:0000256" key="3">
    <source>
        <dbReference type="ARBA" id="ARBA00022837"/>
    </source>
</evidence>
<feature type="compositionally biased region" description="Basic and acidic residues" evidence="4">
    <location>
        <begin position="196"/>
        <end position="217"/>
    </location>
</feature>